<dbReference type="Proteomes" id="UP000301309">
    <property type="component" value="Unassembled WGS sequence"/>
</dbReference>
<dbReference type="AlphaFoldDB" id="A0A4D4LFF8"/>
<accession>A0A4D4LFF8</accession>
<protein>
    <submittedName>
        <fullName evidence="2">Uncharacterized protein</fullName>
    </submittedName>
</protein>
<dbReference type="EMBL" id="BJHW01000002">
    <property type="protein sequence ID" value="GDY60012.1"/>
    <property type="molecule type" value="Genomic_DNA"/>
</dbReference>
<feature type="compositionally biased region" description="Basic and acidic residues" evidence="1">
    <location>
        <begin position="44"/>
        <end position="54"/>
    </location>
</feature>
<name>A0A4D4LFF8_STRVO</name>
<organism evidence="2 3">
    <name type="scientific">Streptomyces violaceusniger</name>
    <dbReference type="NCBI Taxonomy" id="68280"/>
    <lineage>
        <taxon>Bacteria</taxon>
        <taxon>Bacillati</taxon>
        <taxon>Actinomycetota</taxon>
        <taxon>Actinomycetes</taxon>
        <taxon>Kitasatosporales</taxon>
        <taxon>Streptomycetaceae</taxon>
        <taxon>Streptomyces</taxon>
        <taxon>Streptomyces violaceusniger group</taxon>
    </lineage>
</organism>
<evidence type="ECO:0000313" key="3">
    <source>
        <dbReference type="Proteomes" id="UP000301309"/>
    </source>
</evidence>
<sequence>MGDVPGYAGADEREHLWGDQAAARALHQPGRDQPSGAGGGGAGHRADREHRGAQHEQPPVTVAVAQPCCGDEQARVRQGVSGQDELHRTGAHAQAGLDGRSGDLRDRDVEQLREGGTQHHRQQEPTAVHRTRASASARCVAAHCHEPCQAPWTRTKTVSFTSVFREDVMAPIPVGDGSAIH</sequence>
<feature type="region of interest" description="Disordered" evidence="1">
    <location>
        <begin position="1"/>
        <end position="132"/>
    </location>
</feature>
<keyword evidence="3" id="KW-1185">Reference proteome</keyword>
<gene>
    <name evidence="2" type="ORF">SVIO_106350</name>
</gene>
<evidence type="ECO:0000313" key="2">
    <source>
        <dbReference type="EMBL" id="GDY60012.1"/>
    </source>
</evidence>
<evidence type="ECO:0000256" key="1">
    <source>
        <dbReference type="SAM" id="MobiDB-lite"/>
    </source>
</evidence>
<feature type="compositionally biased region" description="Basic and acidic residues" evidence="1">
    <location>
        <begin position="100"/>
        <end position="123"/>
    </location>
</feature>
<proteinExistence type="predicted"/>
<reference evidence="2 3" key="1">
    <citation type="journal article" date="2020" name="Int. J. Syst. Evol. Microbiol.">
        <title>Reclassification of Streptomyces castelarensis and Streptomyces sporoclivatus as later heterotypic synonyms of Streptomyces antimycoticus.</title>
        <authorList>
            <person name="Komaki H."/>
            <person name="Tamura T."/>
        </authorList>
    </citation>
    <scope>NUCLEOTIDE SEQUENCE [LARGE SCALE GENOMIC DNA]</scope>
    <source>
        <strain evidence="2 3">NBRC 13459</strain>
    </source>
</reference>
<comment type="caution">
    <text evidence="2">The sequence shown here is derived from an EMBL/GenBank/DDBJ whole genome shotgun (WGS) entry which is preliminary data.</text>
</comment>